<keyword evidence="1" id="KW-0456">Lyase</keyword>
<protein>
    <submittedName>
        <fullName evidence="1">Lactoylglutathione lyase</fullName>
    </submittedName>
</protein>
<sequence>MSLPLGHFDRFGMVVGNLEAAMKAYAQVFGIRQFDLCEVDGRPAALGGFGSLRLELIEGSSGGDVCGEFFDRRGEGMSHALFMADKDVSIERIAERATALGLGVETGRHRLTIASRHQLGGLALVVQSTRPPIQDQRTFQLQALLPCQKLFHVGMVVRDRELAIGGFQRLLGMDEFLRMELHTDQGLRVWIDGKPALHHARTAFGRIGDFACELMEPLGGDGLYQRFLAAHGEGPQHYFPTILSPADFAAVRGGLGRAGLAIRLEGAIDDAMRYYYLDSAPLMGMCIEIIVPERADWWQSLGMSAQDAWRVGLDA</sequence>
<organism evidence="1">
    <name type="scientific">uncultured bacterium P2N8</name>
    <dbReference type="NCBI Taxonomy" id="1748285"/>
    <lineage>
        <taxon>Bacteria</taxon>
        <taxon>environmental samples</taxon>
    </lineage>
</organism>
<dbReference type="Gene3D" id="3.10.180.10">
    <property type="entry name" value="2,3-Dihydroxybiphenyl 1,2-Dioxygenase, domain 1"/>
    <property type="match status" value="2"/>
</dbReference>
<name>A0A0U3KDE5_9BACT</name>
<dbReference type="Pfam" id="PF13669">
    <property type="entry name" value="Glyoxalase_4"/>
    <property type="match status" value="1"/>
</dbReference>
<reference evidence="1" key="1">
    <citation type="submission" date="2015-10" db="EMBL/GenBank/DDBJ databases">
        <title>Biosynthesis of SCL-MCL polyhydroxyalkanoates by metagenomic clones in Pseudomonas putida.</title>
        <authorList>
            <person name="Cheng J."/>
            <person name="Charles T.C."/>
        </authorList>
    </citation>
    <scope>NUCLEOTIDE SEQUENCE</scope>
</reference>
<dbReference type="GO" id="GO:0016829">
    <property type="term" value="F:lyase activity"/>
    <property type="evidence" value="ECO:0007669"/>
    <property type="project" value="UniProtKB-KW"/>
</dbReference>
<dbReference type="EMBL" id="KT944274">
    <property type="protein sequence ID" value="ALV86745.1"/>
    <property type="molecule type" value="Genomic_DNA"/>
</dbReference>
<dbReference type="SUPFAM" id="SSF54593">
    <property type="entry name" value="Glyoxalase/Bleomycin resistance protein/Dihydroxybiphenyl dioxygenase"/>
    <property type="match status" value="2"/>
</dbReference>
<dbReference type="InterPro" id="IPR029068">
    <property type="entry name" value="Glyas_Bleomycin-R_OHBP_Dase"/>
</dbReference>
<proteinExistence type="predicted"/>
<dbReference type="AlphaFoldDB" id="A0A0U3KDE5"/>
<evidence type="ECO:0000313" key="1">
    <source>
        <dbReference type="EMBL" id="ALV86745.1"/>
    </source>
</evidence>
<accession>A0A0U3KDE5</accession>